<keyword evidence="2" id="KW-1185">Reference proteome</keyword>
<reference evidence="1 2" key="1">
    <citation type="submission" date="2023-06" db="EMBL/GenBank/DDBJ databases">
        <title>Roseiconus lacunae JC819 isolated from Gulf of Mannar region, Tamil Nadu.</title>
        <authorList>
            <person name="Pk S."/>
            <person name="Ch S."/>
            <person name="Ch V.R."/>
        </authorList>
    </citation>
    <scope>NUCLEOTIDE SEQUENCE [LARGE SCALE GENOMIC DNA]</scope>
    <source>
        <strain evidence="1 2">JC819</strain>
    </source>
</reference>
<protein>
    <submittedName>
        <fullName evidence="1">Uncharacterized protein</fullName>
    </submittedName>
</protein>
<dbReference type="Proteomes" id="UP001239462">
    <property type="component" value="Unassembled WGS sequence"/>
</dbReference>
<name>A0ABT7PN98_9BACT</name>
<accession>A0ABT7PN98</accession>
<organism evidence="1 2">
    <name type="scientific">Roseiconus lacunae</name>
    <dbReference type="NCBI Taxonomy" id="2605694"/>
    <lineage>
        <taxon>Bacteria</taxon>
        <taxon>Pseudomonadati</taxon>
        <taxon>Planctomycetota</taxon>
        <taxon>Planctomycetia</taxon>
        <taxon>Pirellulales</taxon>
        <taxon>Pirellulaceae</taxon>
        <taxon>Roseiconus</taxon>
    </lineage>
</organism>
<sequence length="208" mass="21866">MPLPSTRLPAIVSLVLFVVCQSGCATILSERRYPVTIDNPPGPTQFSVIDDRQNVIHQGVTPQQVTLDAKRSLCLPANYSVVFSGPNNVRQTKTIKAKPDPWILGNFVFGGVPGFVVDGVSGAMYKLPENVLGNVLSHHGVANTQASGSVVSADASNGLPAMPVSAQLTDQQAEPNTALAPEAAAGNKTVTVPIRTASAIDREIITDK</sequence>
<evidence type="ECO:0000313" key="2">
    <source>
        <dbReference type="Proteomes" id="UP001239462"/>
    </source>
</evidence>
<gene>
    <name evidence="1" type="ORF">QTN89_21115</name>
</gene>
<dbReference type="RefSeq" id="WP_289165566.1">
    <property type="nucleotide sequence ID" value="NZ_JASZZN010000017.1"/>
</dbReference>
<evidence type="ECO:0000313" key="1">
    <source>
        <dbReference type="EMBL" id="MDM4017961.1"/>
    </source>
</evidence>
<dbReference type="EMBL" id="JASZZN010000017">
    <property type="protein sequence ID" value="MDM4017961.1"/>
    <property type="molecule type" value="Genomic_DNA"/>
</dbReference>
<proteinExistence type="predicted"/>
<comment type="caution">
    <text evidence="1">The sequence shown here is derived from an EMBL/GenBank/DDBJ whole genome shotgun (WGS) entry which is preliminary data.</text>
</comment>